<evidence type="ECO:0000313" key="1">
    <source>
        <dbReference type="EMBL" id="CAB4172140.1"/>
    </source>
</evidence>
<name>A0A6J5S169_9CAUD</name>
<accession>A0A6J5S169</accession>
<sequence>MSNTIRIKRRAAGGGAGAPTSLENAELAFNEQTNILYYGTGTGGSGGSATSIIPIAGNGAFVDTSTTQTVGGVKTFSSTISGSIDGNAGTATTLQTSRNISVSGDATGTQSFNGSANADIALTLATVNANVGAFTKITVNAKGLATAASQASLSDLSAPTSSFSMGSQLLTTLLDPVSAQDAATKNYVDNVAQGLNVKAASFATTTGDITLLGLGTQAGGDWAASLTAGDRVLVKNQTLSQNNGIYAASASTWTRTTDANTWSQLVSAFTFVSTGATLSDTGWVCTVDSGGTLGVTPITWVQFSAAGAYFAGTGLTLTGNTFSITNTAVTPASYGNSNGTQTLVATVNAQGQLTALAAYDINVDGGTY</sequence>
<gene>
    <name evidence="2" type="ORF">UFOVP1348_20</name>
    <name evidence="1" type="ORF">UFOVP924_49</name>
</gene>
<evidence type="ECO:0000313" key="2">
    <source>
        <dbReference type="EMBL" id="CAB4199968.1"/>
    </source>
</evidence>
<dbReference type="EMBL" id="LR797303">
    <property type="protein sequence ID" value="CAB4199968.1"/>
    <property type="molecule type" value="Genomic_DNA"/>
</dbReference>
<evidence type="ECO:0008006" key="3">
    <source>
        <dbReference type="Google" id="ProtNLM"/>
    </source>
</evidence>
<reference evidence="2" key="1">
    <citation type="submission" date="2020-05" db="EMBL/GenBank/DDBJ databases">
        <authorList>
            <person name="Chiriac C."/>
            <person name="Salcher M."/>
            <person name="Ghai R."/>
            <person name="Kavagutti S V."/>
        </authorList>
    </citation>
    <scope>NUCLEOTIDE SEQUENCE</scope>
</reference>
<protein>
    <recommendedName>
        <fullName evidence="3">Major tropism determinant N-terminal domain-containing protein</fullName>
    </recommendedName>
</protein>
<organism evidence="2">
    <name type="scientific">uncultured Caudovirales phage</name>
    <dbReference type="NCBI Taxonomy" id="2100421"/>
    <lineage>
        <taxon>Viruses</taxon>
        <taxon>Duplodnaviria</taxon>
        <taxon>Heunggongvirae</taxon>
        <taxon>Uroviricota</taxon>
        <taxon>Caudoviricetes</taxon>
        <taxon>Peduoviridae</taxon>
        <taxon>Maltschvirus</taxon>
        <taxon>Maltschvirus maltsch</taxon>
    </lineage>
</organism>
<proteinExistence type="predicted"/>
<dbReference type="EMBL" id="LR796874">
    <property type="protein sequence ID" value="CAB4172140.1"/>
    <property type="molecule type" value="Genomic_DNA"/>
</dbReference>